<comment type="caution">
    <text evidence="2">The sequence shown here is derived from an EMBL/GenBank/DDBJ whole genome shotgun (WGS) entry which is preliminary data.</text>
</comment>
<sequence length="124" mass="13062">MLLPCRFCTRMSLICPINSSRSNHSCPAIVKRGELQGSRPGAASLPGWRRSCCGQEGTTVRPKDCLRKGLTGWVSLTGWASLLLGFGLDPRRLGGSCATPRGQPGGRVRSRAGRAAAPGGISEV</sequence>
<feature type="region of interest" description="Disordered" evidence="1">
    <location>
        <begin position="96"/>
        <end position="124"/>
    </location>
</feature>
<reference evidence="2 3" key="1">
    <citation type="journal article" date="2023" name="Mol. Biol. Evol.">
        <title>Genomics of Secondarily Temperate Adaptation in the Only Non-Antarctic Icefish.</title>
        <authorList>
            <person name="Rivera-Colon A.G."/>
            <person name="Rayamajhi N."/>
            <person name="Minhas B.F."/>
            <person name="Madrigal G."/>
            <person name="Bilyk K.T."/>
            <person name="Yoon V."/>
            <person name="Hune M."/>
            <person name="Gregory S."/>
            <person name="Cheng C.H.C."/>
            <person name="Catchen J.M."/>
        </authorList>
    </citation>
    <scope>NUCLEOTIDE SEQUENCE [LARGE SCALE GENOMIC DNA]</scope>
    <source>
        <strain evidence="2">JC2023a</strain>
    </source>
</reference>
<evidence type="ECO:0000256" key="1">
    <source>
        <dbReference type="SAM" id="MobiDB-lite"/>
    </source>
</evidence>
<evidence type="ECO:0000313" key="2">
    <source>
        <dbReference type="EMBL" id="KAK5885836.1"/>
    </source>
</evidence>
<name>A0AAN8BIH8_9TELE</name>
<dbReference type="AlphaFoldDB" id="A0AAN8BIH8"/>
<accession>A0AAN8BIH8</accession>
<protein>
    <submittedName>
        <fullName evidence="2">Uncharacterized protein</fullName>
    </submittedName>
</protein>
<feature type="compositionally biased region" description="Low complexity" evidence="1">
    <location>
        <begin position="113"/>
        <end position="124"/>
    </location>
</feature>
<proteinExistence type="predicted"/>
<evidence type="ECO:0000313" key="3">
    <source>
        <dbReference type="Proteomes" id="UP001335648"/>
    </source>
</evidence>
<dbReference type="Proteomes" id="UP001335648">
    <property type="component" value="Unassembled WGS sequence"/>
</dbReference>
<dbReference type="EMBL" id="JAULUE010002059">
    <property type="protein sequence ID" value="KAK5885836.1"/>
    <property type="molecule type" value="Genomic_DNA"/>
</dbReference>
<keyword evidence="3" id="KW-1185">Reference proteome</keyword>
<organism evidence="2 3">
    <name type="scientific">Champsocephalus esox</name>
    <name type="common">pike icefish</name>
    <dbReference type="NCBI Taxonomy" id="159716"/>
    <lineage>
        <taxon>Eukaryota</taxon>
        <taxon>Metazoa</taxon>
        <taxon>Chordata</taxon>
        <taxon>Craniata</taxon>
        <taxon>Vertebrata</taxon>
        <taxon>Euteleostomi</taxon>
        <taxon>Actinopterygii</taxon>
        <taxon>Neopterygii</taxon>
        <taxon>Teleostei</taxon>
        <taxon>Neoteleostei</taxon>
        <taxon>Acanthomorphata</taxon>
        <taxon>Eupercaria</taxon>
        <taxon>Perciformes</taxon>
        <taxon>Notothenioidei</taxon>
        <taxon>Channichthyidae</taxon>
        <taxon>Champsocephalus</taxon>
    </lineage>
</organism>
<gene>
    <name evidence="2" type="ORF">CesoFtcFv8_016933</name>
</gene>